<feature type="transmembrane region" description="Helical" evidence="1">
    <location>
        <begin position="31"/>
        <end position="53"/>
    </location>
</feature>
<name>A0A318YUZ8_ASPNB</name>
<dbReference type="AlphaFoldDB" id="A0A318YUZ8"/>
<sequence>MFPSFGFEAAVGTVQDYISEHQLAEYSIRDVGWITAIFVFLTLFLGVQVGPLFDRYGPRALLTCEG</sequence>
<dbReference type="SUPFAM" id="SSF103473">
    <property type="entry name" value="MFS general substrate transporter"/>
    <property type="match status" value="1"/>
</dbReference>
<dbReference type="Gene3D" id="1.20.1250.20">
    <property type="entry name" value="MFS general substrate transporter like domains"/>
    <property type="match status" value="1"/>
</dbReference>
<reference evidence="2" key="1">
    <citation type="submission" date="2016-12" db="EMBL/GenBank/DDBJ databases">
        <title>The genomes of Aspergillus section Nigri reveals drivers in fungal speciation.</title>
        <authorList>
            <consortium name="DOE Joint Genome Institute"/>
            <person name="Vesth T.C."/>
            <person name="Nybo J."/>
            <person name="Theobald S."/>
            <person name="Brandl J."/>
            <person name="Frisvad J.C."/>
            <person name="Nielsen K.F."/>
            <person name="Lyhne E.K."/>
            <person name="Kogle M.E."/>
            <person name="Kuo A."/>
            <person name="Riley R."/>
            <person name="Clum A."/>
            <person name="Nolan M."/>
            <person name="Lipzen A."/>
            <person name="Salamov A."/>
            <person name="Henrissat B."/>
            <person name="Wiebenga A."/>
            <person name="De Vries R.P."/>
            <person name="Grigoriev I.V."/>
            <person name="Mortensen U.H."/>
            <person name="Andersen M.R."/>
            <person name="Baker S.E."/>
        </authorList>
    </citation>
    <scope>NUCLEOTIDE SEQUENCE [LARGE SCALE GENOMIC DNA]</scope>
    <source>
        <strain evidence="2">CBS 115656</strain>
    </source>
</reference>
<evidence type="ECO:0008006" key="4">
    <source>
        <dbReference type="Google" id="ProtNLM"/>
    </source>
</evidence>
<keyword evidence="1" id="KW-0472">Membrane</keyword>
<keyword evidence="3" id="KW-1185">Reference proteome</keyword>
<accession>A0A318YUZ8</accession>
<protein>
    <recommendedName>
        <fullName evidence="4">Major facilitator superfamily (MFS) profile domain-containing protein</fullName>
    </recommendedName>
</protein>
<organism evidence="2 3">
    <name type="scientific">Aspergillus neoniger (strain CBS 115656)</name>
    <dbReference type="NCBI Taxonomy" id="1448310"/>
    <lineage>
        <taxon>Eukaryota</taxon>
        <taxon>Fungi</taxon>
        <taxon>Dikarya</taxon>
        <taxon>Ascomycota</taxon>
        <taxon>Pezizomycotina</taxon>
        <taxon>Eurotiomycetes</taxon>
        <taxon>Eurotiomycetidae</taxon>
        <taxon>Eurotiales</taxon>
        <taxon>Aspergillaceae</taxon>
        <taxon>Aspergillus</taxon>
        <taxon>Aspergillus subgen. Circumdati</taxon>
    </lineage>
</organism>
<evidence type="ECO:0000256" key="1">
    <source>
        <dbReference type="SAM" id="Phobius"/>
    </source>
</evidence>
<dbReference type="OrthoDB" id="6499973at2759"/>
<dbReference type="GeneID" id="37129531"/>
<proteinExistence type="predicted"/>
<keyword evidence="1" id="KW-0812">Transmembrane</keyword>
<keyword evidence="1" id="KW-1133">Transmembrane helix</keyword>
<dbReference type="EMBL" id="KZ821447">
    <property type="protein sequence ID" value="PYH38665.1"/>
    <property type="molecule type" value="Genomic_DNA"/>
</dbReference>
<evidence type="ECO:0000313" key="3">
    <source>
        <dbReference type="Proteomes" id="UP000247647"/>
    </source>
</evidence>
<dbReference type="RefSeq" id="XP_025484143.1">
    <property type="nucleotide sequence ID" value="XM_025627075.1"/>
</dbReference>
<dbReference type="Proteomes" id="UP000247647">
    <property type="component" value="Unassembled WGS sequence"/>
</dbReference>
<evidence type="ECO:0000313" key="2">
    <source>
        <dbReference type="EMBL" id="PYH38665.1"/>
    </source>
</evidence>
<gene>
    <name evidence="2" type="ORF">BO87DRAFT_421777</name>
</gene>
<dbReference type="InterPro" id="IPR036259">
    <property type="entry name" value="MFS_trans_sf"/>
</dbReference>